<dbReference type="Pfam" id="PF03795">
    <property type="entry name" value="YCII"/>
    <property type="match status" value="1"/>
</dbReference>
<dbReference type="EMBL" id="JAWMAJ010000055">
    <property type="protein sequence ID" value="MDV7217921.1"/>
    <property type="molecule type" value="Genomic_DNA"/>
</dbReference>
<keyword evidence="4" id="KW-1185">Reference proteome</keyword>
<gene>
    <name evidence="3" type="ORF">R5A26_18370</name>
</gene>
<evidence type="ECO:0000259" key="2">
    <source>
        <dbReference type="Pfam" id="PF03795"/>
    </source>
</evidence>
<name>A0ABU4FBI3_9ACTN</name>
<dbReference type="SUPFAM" id="SSF54909">
    <property type="entry name" value="Dimeric alpha+beta barrel"/>
    <property type="match status" value="1"/>
</dbReference>
<dbReference type="Proteomes" id="UP001187346">
    <property type="component" value="Unassembled WGS sequence"/>
</dbReference>
<sequence>MFIVILNYTAPLEEIDRHLEAHNAWLEENYAAGHFLASGRQDPRTGGVVLARAADREALGRVLALDPFGIAEVATHTVIDWRPSRASTEAQWLLQQ</sequence>
<dbReference type="InterPro" id="IPR011008">
    <property type="entry name" value="Dimeric_a/b-barrel"/>
</dbReference>
<dbReference type="InterPro" id="IPR005545">
    <property type="entry name" value="YCII"/>
</dbReference>
<reference evidence="3 4" key="1">
    <citation type="submission" date="2023-10" db="EMBL/GenBank/DDBJ databases">
        <title>Characterization of rhizosphere-enriched actinobacteria from wheat plants lab-grown on chernevaya soil.</title>
        <authorList>
            <person name="Tikhonova E.N."/>
            <person name="Konopkin A."/>
            <person name="Kravchenko I.K."/>
        </authorList>
    </citation>
    <scope>NUCLEOTIDE SEQUENCE [LARGE SCALE GENOMIC DNA]</scope>
    <source>
        <strain evidence="3 4">RR29</strain>
    </source>
</reference>
<accession>A0ABU4FBI3</accession>
<evidence type="ECO:0000313" key="3">
    <source>
        <dbReference type="EMBL" id="MDV7217921.1"/>
    </source>
</evidence>
<dbReference type="PANTHER" id="PTHR37828:SF1">
    <property type="entry name" value="YCII-RELATED DOMAIN-CONTAINING PROTEIN"/>
    <property type="match status" value="1"/>
</dbReference>
<dbReference type="PANTHER" id="PTHR37828">
    <property type="entry name" value="GSR2449 PROTEIN"/>
    <property type="match status" value="1"/>
</dbReference>
<protein>
    <submittedName>
        <fullName evidence="3">YciI family protein</fullName>
    </submittedName>
</protein>
<dbReference type="Gene3D" id="3.30.70.1060">
    <property type="entry name" value="Dimeric alpha+beta barrel"/>
    <property type="match status" value="1"/>
</dbReference>
<comment type="similarity">
    <text evidence="1">Belongs to the YciI family.</text>
</comment>
<organism evidence="3 4">
    <name type="scientific">Streptomyces prunicolor</name>
    <dbReference type="NCBI Taxonomy" id="67348"/>
    <lineage>
        <taxon>Bacteria</taxon>
        <taxon>Bacillati</taxon>
        <taxon>Actinomycetota</taxon>
        <taxon>Actinomycetes</taxon>
        <taxon>Kitasatosporales</taxon>
        <taxon>Streptomycetaceae</taxon>
        <taxon>Streptomyces</taxon>
    </lineage>
</organism>
<proteinExistence type="inferred from homology"/>
<dbReference type="RefSeq" id="WP_317772073.1">
    <property type="nucleotide sequence ID" value="NZ_JAWMAJ010000055.1"/>
</dbReference>
<comment type="caution">
    <text evidence="3">The sequence shown here is derived from an EMBL/GenBank/DDBJ whole genome shotgun (WGS) entry which is preliminary data.</text>
</comment>
<feature type="domain" description="YCII-related" evidence="2">
    <location>
        <begin position="1"/>
        <end position="82"/>
    </location>
</feature>
<evidence type="ECO:0000313" key="4">
    <source>
        <dbReference type="Proteomes" id="UP001187346"/>
    </source>
</evidence>
<evidence type="ECO:0000256" key="1">
    <source>
        <dbReference type="ARBA" id="ARBA00007689"/>
    </source>
</evidence>